<evidence type="ECO:0000313" key="2">
    <source>
        <dbReference type="Proteomes" id="UP001200313"/>
    </source>
</evidence>
<gene>
    <name evidence="1" type="ORF">L0P79_15240</name>
</gene>
<dbReference type="RefSeq" id="WP_238074808.1">
    <property type="nucleotide sequence ID" value="NZ_JAKNJB010000034.1"/>
</dbReference>
<dbReference type="Proteomes" id="UP001200313">
    <property type="component" value="Unassembled WGS sequence"/>
</dbReference>
<evidence type="ECO:0000313" key="1">
    <source>
        <dbReference type="EMBL" id="MCG4528410.1"/>
    </source>
</evidence>
<dbReference type="EMBL" id="JAKNJB010000034">
    <property type="protein sequence ID" value="MCG4528410.1"/>
    <property type="molecule type" value="Genomic_DNA"/>
</dbReference>
<reference evidence="1 2" key="1">
    <citation type="submission" date="2022-01" db="EMBL/GenBank/DDBJ databases">
        <title>Collection of gut derived symbiotic bacterial strains cultured from healthy donors.</title>
        <authorList>
            <person name="Lin H."/>
            <person name="Kohout C."/>
            <person name="Waligurski E."/>
            <person name="Pamer E.G."/>
        </authorList>
    </citation>
    <scope>NUCLEOTIDE SEQUENCE [LARGE SCALE GENOMIC DNA]</scope>
    <source>
        <strain evidence="1 2">DFI.3.7</strain>
    </source>
</reference>
<dbReference type="Gene3D" id="3.40.50.450">
    <property type="match status" value="1"/>
</dbReference>
<keyword evidence="2" id="KW-1185">Reference proteome</keyword>
<accession>A0ABS9MC80</accession>
<dbReference type="SUPFAM" id="SSF102405">
    <property type="entry name" value="MCP/YpsA-like"/>
    <property type="match status" value="1"/>
</dbReference>
<organism evidence="1 2">
    <name type="scientific">Intestinimonas massiliensis</name>
    <name type="common">ex Afouda et al. 2020</name>
    <dbReference type="NCBI Taxonomy" id="1673721"/>
    <lineage>
        <taxon>Bacteria</taxon>
        <taxon>Bacillati</taxon>
        <taxon>Bacillota</taxon>
        <taxon>Clostridia</taxon>
        <taxon>Eubacteriales</taxon>
        <taxon>Intestinimonas</taxon>
    </lineage>
</organism>
<proteinExistence type="predicted"/>
<name>A0ABS9MC80_9FIRM</name>
<comment type="caution">
    <text evidence="1">The sequence shown here is derived from an EMBL/GenBank/DDBJ whole genome shotgun (WGS) entry which is preliminary data.</text>
</comment>
<protein>
    <recommendedName>
        <fullName evidence="3">DUF1273 family protein</fullName>
    </recommendedName>
</protein>
<sequence>MGSCFFIGHRETPDRVYPTLIETIERHIAEYGVSEFVVGQYGNFDRLVIRALSQVKRAHPDITLMLMTPYYPVNRKVDLPKAFDALFYPPNLETVPKRLAIVRANRHMVERSDFLIAYVWHPASNARELLEYAGTGKRKGKIHITNLAEEQISLPKKTDDVI</sequence>
<evidence type="ECO:0008006" key="3">
    <source>
        <dbReference type="Google" id="ProtNLM"/>
    </source>
</evidence>